<dbReference type="Proteomes" id="UP000186868">
    <property type="component" value="Unassembled WGS sequence"/>
</dbReference>
<protein>
    <submittedName>
        <fullName evidence="1">DUF4089 domain-containing protein</fullName>
    </submittedName>
</protein>
<dbReference type="Pfam" id="PF13318">
    <property type="entry name" value="AtzG-like"/>
    <property type="match status" value="1"/>
</dbReference>
<dbReference type="AlphaFoldDB" id="A0A1U7H9A6"/>
<reference evidence="1 2" key="1">
    <citation type="submission" date="2016-11" db="EMBL/GenBank/DDBJ databases">
        <title>Draft Genome Sequences of Nine Cyanobacterial Strains from Diverse Habitats.</title>
        <authorList>
            <person name="Zhu T."/>
            <person name="Hou S."/>
            <person name="Lu X."/>
            <person name="Hess W.R."/>
        </authorList>
    </citation>
    <scope>NUCLEOTIDE SEQUENCE [LARGE SCALE GENOMIC DNA]</scope>
    <source>
        <strain evidence="1 2">NIES-593</strain>
    </source>
</reference>
<name>A0A1U7H9A6_9CYAN</name>
<sequence length="62" mass="6864">MNEKTLDVADYVERTAQLLDLSIAPEYLPGVIDNMTRIAAIATLVTEFELPEDLEAAPVFEP</sequence>
<gene>
    <name evidence="1" type="ORF">NIES593_19970</name>
</gene>
<dbReference type="InterPro" id="IPR025148">
    <property type="entry name" value="AtzG-like"/>
</dbReference>
<proteinExistence type="predicted"/>
<dbReference type="OrthoDB" id="532581at2"/>
<evidence type="ECO:0000313" key="2">
    <source>
        <dbReference type="Proteomes" id="UP000186868"/>
    </source>
</evidence>
<accession>A0A1U7H9A6</accession>
<dbReference type="RefSeq" id="WP_073601256.1">
    <property type="nucleotide sequence ID" value="NZ_MRCB01000034.1"/>
</dbReference>
<organism evidence="1 2">
    <name type="scientific">Hydrococcus rivularis NIES-593</name>
    <dbReference type="NCBI Taxonomy" id="1921803"/>
    <lineage>
        <taxon>Bacteria</taxon>
        <taxon>Bacillati</taxon>
        <taxon>Cyanobacteriota</taxon>
        <taxon>Cyanophyceae</taxon>
        <taxon>Pleurocapsales</taxon>
        <taxon>Hydrococcaceae</taxon>
        <taxon>Hydrococcus</taxon>
    </lineage>
</organism>
<dbReference type="STRING" id="1921803.NIES593_19970"/>
<evidence type="ECO:0000313" key="1">
    <source>
        <dbReference type="EMBL" id="OKH20166.1"/>
    </source>
</evidence>
<keyword evidence="2" id="KW-1185">Reference proteome</keyword>
<dbReference type="EMBL" id="MRCB01000034">
    <property type="protein sequence ID" value="OKH20166.1"/>
    <property type="molecule type" value="Genomic_DNA"/>
</dbReference>
<comment type="caution">
    <text evidence="1">The sequence shown here is derived from an EMBL/GenBank/DDBJ whole genome shotgun (WGS) entry which is preliminary data.</text>
</comment>